<dbReference type="AlphaFoldDB" id="A0A485PK12"/>
<protein>
    <submittedName>
        <fullName evidence="1">40s ribosomal protein s23-like</fullName>
    </submittedName>
</protein>
<evidence type="ECO:0000313" key="2">
    <source>
        <dbReference type="Proteomes" id="UP000386466"/>
    </source>
</evidence>
<feature type="non-terminal residue" evidence="1">
    <location>
        <position position="99"/>
    </location>
</feature>
<dbReference type="GO" id="GO:0005840">
    <property type="term" value="C:ribosome"/>
    <property type="evidence" value="ECO:0007669"/>
    <property type="project" value="UniProtKB-KW"/>
</dbReference>
<reference evidence="1 2" key="1">
    <citation type="submission" date="2019-01" db="EMBL/GenBank/DDBJ databases">
        <authorList>
            <person name="Alioto T."/>
            <person name="Alioto T."/>
        </authorList>
    </citation>
    <scope>NUCLEOTIDE SEQUENCE [LARGE SCALE GENOMIC DNA]</scope>
</reference>
<dbReference type="Proteomes" id="UP000386466">
    <property type="component" value="Unassembled WGS sequence"/>
</dbReference>
<keyword evidence="1" id="KW-0689">Ribosomal protein</keyword>
<accession>A0A485PK12</accession>
<sequence length="99" mass="10852">MAVCVEKFRTDQTWTQNKRPGVSFAQAHGAGRRGKCHSLPTAKKLRSLQCNQKWHGQQYKKAHLGTALKASHFGGAPHAKGIVLQEVGVETKHQILPSG</sequence>
<organism evidence="1 2">
    <name type="scientific">Lynx pardinus</name>
    <name type="common">Iberian lynx</name>
    <name type="synonym">Felis pardina</name>
    <dbReference type="NCBI Taxonomy" id="191816"/>
    <lineage>
        <taxon>Eukaryota</taxon>
        <taxon>Metazoa</taxon>
        <taxon>Chordata</taxon>
        <taxon>Craniata</taxon>
        <taxon>Vertebrata</taxon>
        <taxon>Euteleostomi</taxon>
        <taxon>Mammalia</taxon>
        <taxon>Eutheria</taxon>
        <taxon>Laurasiatheria</taxon>
        <taxon>Carnivora</taxon>
        <taxon>Feliformia</taxon>
        <taxon>Felidae</taxon>
        <taxon>Felinae</taxon>
        <taxon>Lynx</taxon>
    </lineage>
</organism>
<keyword evidence="2" id="KW-1185">Reference proteome</keyword>
<name>A0A485PK12_LYNPA</name>
<dbReference type="EMBL" id="CAAGRJ010035725">
    <property type="protein sequence ID" value="VFV44329.1"/>
    <property type="molecule type" value="Genomic_DNA"/>
</dbReference>
<evidence type="ECO:0000313" key="1">
    <source>
        <dbReference type="EMBL" id="VFV44329.1"/>
    </source>
</evidence>
<keyword evidence="1" id="KW-0687">Ribonucleoprotein</keyword>
<proteinExistence type="predicted"/>
<gene>
    <name evidence="1" type="ORF">LYPA_23C013389</name>
</gene>